<evidence type="ECO:0000256" key="7">
    <source>
        <dbReference type="ARBA" id="ARBA00022585"/>
    </source>
</evidence>
<dbReference type="PANTHER" id="PTHR12782">
    <property type="entry name" value="MICROSOMAL PROSTAGLANDIN E SYNTHASE-2"/>
    <property type="match status" value="1"/>
</dbReference>
<evidence type="ECO:0000256" key="16">
    <source>
        <dbReference type="ARBA" id="ARBA00023931"/>
    </source>
</evidence>
<evidence type="ECO:0000313" key="21">
    <source>
        <dbReference type="Proteomes" id="UP000485058"/>
    </source>
</evidence>
<evidence type="ECO:0000256" key="11">
    <source>
        <dbReference type="ARBA" id="ARBA00023098"/>
    </source>
</evidence>
<dbReference type="InterPro" id="IPR004045">
    <property type="entry name" value="Glutathione_S-Trfase_N"/>
</dbReference>
<name>A0A699YID3_HAELA</name>
<keyword evidence="12" id="KW-0472">Membrane</keyword>
<keyword evidence="21" id="KW-1185">Reference proteome</keyword>
<keyword evidence="6" id="KW-0444">Lipid biosynthesis</keyword>
<reference evidence="20 21" key="1">
    <citation type="submission" date="2020-02" db="EMBL/GenBank/DDBJ databases">
        <title>Draft genome sequence of Haematococcus lacustris strain NIES-144.</title>
        <authorList>
            <person name="Morimoto D."/>
            <person name="Nakagawa S."/>
            <person name="Yoshida T."/>
            <person name="Sawayama S."/>
        </authorList>
    </citation>
    <scope>NUCLEOTIDE SEQUENCE [LARGE SCALE GENOMIC DNA]</scope>
    <source>
        <strain evidence="20 21">NIES-144</strain>
    </source>
</reference>
<dbReference type="EMBL" id="BLLF01000054">
    <property type="protein sequence ID" value="GFH06756.1"/>
    <property type="molecule type" value="Genomic_DNA"/>
</dbReference>
<evidence type="ECO:0000256" key="8">
    <source>
        <dbReference type="ARBA" id="ARBA00022692"/>
    </source>
</evidence>
<evidence type="ECO:0000256" key="13">
    <source>
        <dbReference type="ARBA" id="ARBA00023160"/>
    </source>
</evidence>
<keyword evidence="8" id="KW-0812">Transmembrane</keyword>
<protein>
    <recommendedName>
        <fullName evidence="4">Prostaglandin E synthase 2</fullName>
        <ecNumber evidence="3">5.3.99.3</ecNumber>
    </recommendedName>
    <alternativeName>
        <fullName evidence="17">Microsomal prostaglandin E synthase 2</fullName>
    </alternativeName>
</protein>
<sequence>MRELGPQHGIYASWRVDKLGRRDVGAAARAHSGVKGTGMFVHARRPGSWSGFLRPGAEPGCRVAEFPQPQLVSPLWCRCRQRWGALSFAVAGVALAAGSPQNAALAEVASPAPVVSDPYQRPTTLTGIPRHVTLYQYEVCPFCCKLKAVLDYYKVPYSVVEVNPLTKSELKWSSYKKVPVIKLEDGDVVADSSVIISRIAAEVEASKASSAAAVSKEAVLEEEAKWRRWVDERFVKVITANIYRSWDESFNTFRYITEQTNWSWGTREAARLSGALLMWQVGKRMPAKYGIEGDLREALYSDCNKLVDALPPGQPFLGGAEPNLADLSAYGVLKAVWHTPTFKDAMQFSKIEAWYQCVEAAIGQSARIEA</sequence>
<evidence type="ECO:0000256" key="9">
    <source>
        <dbReference type="ARBA" id="ARBA00022832"/>
    </source>
</evidence>
<evidence type="ECO:0000256" key="15">
    <source>
        <dbReference type="ARBA" id="ARBA00023930"/>
    </source>
</evidence>
<dbReference type="SUPFAM" id="SSF52833">
    <property type="entry name" value="Thioredoxin-like"/>
    <property type="match status" value="1"/>
</dbReference>
<dbReference type="InterPro" id="IPR034335">
    <property type="entry name" value="PGES2_C"/>
</dbReference>
<evidence type="ECO:0000256" key="3">
    <source>
        <dbReference type="ARBA" id="ARBA00012203"/>
    </source>
</evidence>
<accession>A0A699YID3</accession>
<evidence type="ECO:0000256" key="17">
    <source>
        <dbReference type="ARBA" id="ARBA00031041"/>
    </source>
</evidence>
<dbReference type="GO" id="GO:0001516">
    <property type="term" value="P:prostaglandin biosynthetic process"/>
    <property type="evidence" value="ECO:0007669"/>
    <property type="project" value="UniProtKB-UniPathway"/>
</dbReference>
<dbReference type="SFLD" id="SFLDG01203">
    <property type="entry name" value="Prostaglandin_E_synthase_like1"/>
    <property type="match status" value="1"/>
</dbReference>
<comment type="catalytic activity">
    <reaction evidence="15">
        <text>prostaglandin H2 = (12S)-hydroxy-(5Z,8E,10E)-heptadecatrienoate + malonaldehyde</text>
        <dbReference type="Rhea" id="RHEA:48644"/>
        <dbReference type="ChEBI" id="CHEBI:57405"/>
        <dbReference type="ChEBI" id="CHEBI:90694"/>
        <dbReference type="ChEBI" id="CHEBI:566274"/>
    </reaction>
    <physiologicalReaction direction="left-to-right" evidence="15">
        <dbReference type="Rhea" id="RHEA:48645"/>
    </physiologicalReaction>
</comment>
<evidence type="ECO:0000256" key="1">
    <source>
        <dbReference type="ARBA" id="ARBA00004702"/>
    </source>
</evidence>
<evidence type="ECO:0000256" key="5">
    <source>
        <dbReference type="ARBA" id="ARBA00022501"/>
    </source>
</evidence>
<dbReference type="CDD" id="cd03197">
    <property type="entry name" value="GST_C_mPGES2"/>
    <property type="match status" value="1"/>
</dbReference>
<keyword evidence="5" id="KW-0644">Prostaglandin metabolism</keyword>
<comment type="catalytic activity">
    <reaction evidence="16">
        <text>prostaglandin H2 = prostaglandin E2</text>
        <dbReference type="Rhea" id="RHEA:12893"/>
        <dbReference type="ChEBI" id="CHEBI:57405"/>
        <dbReference type="ChEBI" id="CHEBI:606564"/>
        <dbReference type="EC" id="5.3.99.3"/>
    </reaction>
    <physiologicalReaction direction="left-to-right" evidence="16">
        <dbReference type="Rhea" id="RHEA:12894"/>
    </physiologicalReaction>
</comment>
<dbReference type="Gene3D" id="3.40.30.10">
    <property type="entry name" value="Glutaredoxin"/>
    <property type="match status" value="1"/>
</dbReference>
<comment type="caution">
    <text evidence="20">The sequence shown here is derived from an EMBL/GenBank/DDBJ whole genome shotgun (WGS) entry which is preliminary data.</text>
</comment>
<dbReference type="InterPro" id="IPR036282">
    <property type="entry name" value="Glutathione-S-Trfase_C_sf"/>
</dbReference>
<dbReference type="Pfam" id="PF13417">
    <property type="entry name" value="GST_N_3"/>
    <property type="match status" value="1"/>
</dbReference>
<evidence type="ECO:0000256" key="18">
    <source>
        <dbReference type="ARBA" id="ARBA00037847"/>
    </source>
</evidence>
<keyword evidence="13" id="KW-0275">Fatty acid biosynthesis</keyword>
<dbReference type="InterPro" id="IPR040079">
    <property type="entry name" value="Glutathione_S-Trfase"/>
</dbReference>
<keyword evidence="7" id="KW-0643">Prostaglandin biosynthesis</keyword>
<dbReference type="AlphaFoldDB" id="A0A699YID3"/>
<organism evidence="20 21">
    <name type="scientific">Haematococcus lacustris</name>
    <name type="common">Green alga</name>
    <name type="synonym">Haematococcus pluvialis</name>
    <dbReference type="NCBI Taxonomy" id="44745"/>
    <lineage>
        <taxon>Eukaryota</taxon>
        <taxon>Viridiplantae</taxon>
        <taxon>Chlorophyta</taxon>
        <taxon>core chlorophytes</taxon>
        <taxon>Chlorophyceae</taxon>
        <taxon>CS clade</taxon>
        <taxon>Chlamydomonadales</taxon>
        <taxon>Haematococcaceae</taxon>
        <taxon>Haematococcus</taxon>
    </lineage>
</organism>
<evidence type="ECO:0000313" key="20">
    <source>
        <dbReference type="EMBL" id="GFH06756.1"/>
    </source>
</evidence>
<proteinExistence type="inferred from homology"/>
<gene>
    <name evidence="20" type="ORF">HaLaN_01441</name>
</gene>
<evidence type="ECO:0000256" key="2">
    <source>
        <dbReference type="ARBA" id="ARBA00007409"/>
    </source>
</evidence>
<keyword evidence="14" id="KW-0413">Isomerase</keyword>
<comment type="subcellular location">
    <subcellularLocation>
        <location evidence="18">Endomembrane system</location>
        <topology evidence="18">Single-pass membrane protein</topology>
    </subcellularLocation>
</comment>
<dbReference type="PANTHER" id="PTHR12782:SF5">
    <property type="entry name" value="PROSTAGLANDIN E SYNTHASE 2"/>
    <property type="match status" value="1"/>
</dbReference>
<dbReference type="EC" id="5.3.99.3" evidence="3"/>
<evidence type="ECO:0000256" key="6">
    <source>
        <dbReference type="ARBA" id="ARBA00022516"/>
    </source>
</evidence>
<evidence type="ECO:0000259" key="19">
    <source>
        <dbReference type="Pfam" id="PF13417"/>
    </source>
</evidence>
<dbReference type="SUPFAM" id="SSF47616">
    <property type="entry name" value="GST C-terminal domain-like"/>
    <property type="match status" value="1"/>
</dbReference>
<evidence type="ECO:0000256" key="10">
    <source>
        <dbReference type="ARBA" id="ARBA00022989"/>
    </source>
</evidence>
<dbReference type="GO" id="GO:0005739">
    <property type="term" value="C:mitochondrion"/>
    <property type="evidence" value="ECO:0007669"/>
    <property type="project" value="TreeGrafter"/>
</dbReference>
<keyword evidence="11" id="KW-0443">Lipid metabolism</keyword>
<dbReference type="Proteomes" id="UP000485058">
    <property type="component" value="Unassembled WGS sequence"/>
</dbReference>
<evidence type="ECO:0000256" key="12">
    <source>
        <dbReference type="ARBA" id="ARBA00023136"/>
    </source>
</evidence>
<dbReference type="InterPro" id="IPR036249">
    <property type="entry name" value="Thioredoxin-like_sf"/>
</dbReference>
<evidence type="ECO:0000256" key="14">
    <source>
        <dbReference type="ARBA" id="ARBA00023235"/>
    </source>
</evidence>
<comment type="pathway">
    <text evidence="1">Lipid metabolism; prostaglandin biosynthesis.</text>
</comment>
<dbReference type="Gene3D" id="1.20.1050.10">
    <property type="match status" value="1"/>
</dbReference>
<dbReference type="SFLD" id="SFLDS00019">
    <property type="entry name" value="Glutathione_Transferase_(cytos"/>
    <property type="match status" value="1"/>
</dbReference>
<evidence type="ECO:0000256" key="4">
    <source>
        <dbReference type="ARBA" id="ARBA00019474"/>
    </source>
</evidence>
<keyword evidence="10" id="KW-1133">Transmembrane helix</keyword>
<keyword evidence="9" id="KW-0276">Fatty acid metabolism</keyword>
<dbReference type="UniPathway" id="UPA00662"/>
<feature type="domain" description="GST N-terminal" evidence="19">
    <location>
        <begin position="134"/>
        <end position="203"/>
    </location>
</feature>
<dbReference type="SFLD" id="SFLDG01182">
    <property type="entry name" value="Prostaglandin_E_synthase_like"/>
    <property type="match status" value="1"/>
</dbReference>
<dbReference type="GO" id="GO:0012505">
    <property type="term" value="C:endomembrane system"/>
    <property type="evidence" value="ECO:0007669"/>
    <property type="project" value="UniProtKB-SubCell"/>
</dbReference>
<dbReference type="InterPro" id="IPR034334">
    <property type="entry name" value="PGES2"/>
</dbReference>
<comment type="similarity">
    <text evidence="2">Belongs to the GST superfamily.</text>
</comment>
<dbReference type="PROSITE" id="PS51354">
    <property type="entry name" value="GLUTAREDOXIN_2"/>
    <property type="match status" value="1"/>
</dbReference>
<dbReference type="GO" id="GO:0050220">
    <property type="term" value="F:prostaglandin-E synthase activity"/>
    <property type="evidence" value="ECO:0007669"/>
    <property type="project" value="UniProtKB-EC"/>
</dbReference>